<evidence type="ECO:0000259" key="3">
    <source>
        <dbReference type="Pfam" id="PF03068"/>
    </source>
</evidence>
<feature type="domain" description="Protein-arginine deiminase C-terminal" evidence="3">
    <location>
        <begin position="206"/>
        <end position="625"/>
    </location>
</feature>
<dbReference type="PANTHER" id="PTHR10837">
    <property type="entry name" value="PEPTIDYLARGININE DEIMINASE"/>
    <property type="match status" value="1"/>
</dbReference>
<dbReference type="SUPFAM" id="SSF55909">
    <property type="entry name" value="Pentein"/>
    <property type="match status" value="1"/>
</dbReference>
<dbReference type="InterPro" id="IPR004303">
    <property type="entry name" value="PAD"/>
</dbReference>
<reference evidence="4" key="1">
    <citation type="submission" date="2023-06" db="EMBL/GenBank/DDBJ databases">
        <title>Genome-scale phylogeny and comparative genomics of the fungal order Sordariales.</title>
        <authorList>
            <consortium name="Lawrence Berkeley National Laboratory"/>
            <person name="Hensen N."/>
            <person name="Bonometti L."/>
            <person name="Westerberg I."/>
            <person name="Brannstrom I.O."/>
            <person name="Guillou S."/>
            <person name="Cros-Aarteil S."/>
            <person name="Calhoun S."/>
            <person name="Haridas S."/>
            <person name="Kuo A."/>
            <person name="Mondo S."/>
            <person name="Pangilinan J."/>
            <person name="Riley R."/>
            <person name="Labutti K."/>
            <person name="Andreopoulos B."/>
            <person name="Lipzen A."/>
            <person name="Chen C."/>
            <person name="Yanf M."/>
            <person name="Daum C."/>
            <person name="Ng V."/>
            <person name="Clum A."/>
            <person name="Steindorff A."/>
            <person name="Ohm R."/>
            <person name="Martin F."/>
            <person name="Silar P."/>
            <person name="Natvig D."/>
            <person name="Lalanne C."/>
            <person name="Gautier V."/>
            <person name="Ament-Velasquez S.L."/>
            <person name="Kruys A."/>
            <person name="Hutchinson M.I."/>
            <person name="Powell A.J."/>
            <person name="Barry K."/>
            <person name="Miller A.N."/>
            <person name="Grigoriev I.V."/>
            <person name="Debuchy R."/>
            <person name="Gladieux P."/>
            <person name="Thoren M.H."/>
            <person name="Johannesson H."/>
        </authorList>
    </citation>
    <scope>NUCLEOTIDE SEQUENCE</scope>
    <source>
        <strain evidence="4">CBS 606.72</strain>
    </source>
</reference>
<dbReference type="InterPro" id="IPR013530">
    <property type="entry name" value="PAD_C"/>
</dbReference>
<keyword evidence="2" id="KW-0732">Signal</keyword>
<accession>A0AA39WJN9</accession>
<keyword evidence="5" id="KW-1185">Reference proteome</keyword>
<feature type="chain" id="PRO_5041358341" evidence="2">
    <location>
        <begin position="22"/>
        <end position="625"/>
    </location>
</feature>
<evidence type="ECO:0000313" key="5">
    <source>
        <dbReference type="Proteomes" id="UP001175000"/>
    </source>
</evidence>
<feature type="signal peptide" evidence="2">
    <location>
        <begin position="1"/>
        <end position="21"/>
    </location>
</feature>
<dbReference type="GO" id="GO:0005509">
    <property type="term" value="F:calcium ion binding"/>
    <property type="evidence" value="ECO:0007669"/>
    <property type="project" value="InterPro"/>
</dbReference>
<dbReference type="Pfam" id="PF03068">
    <property type="entry name" value="PAD"/>
    <property type="match status" value="1"/>
</dbReference>
<dbReference type="Proteomes" id="UP001175000">
    <property type="component" value="Unassembled WGS sequence"/>
</dbReference>
<gene>
    <name evidence="4" type="ORF">B0T14DRAFT_435462</name>
</gene>
<dbReference type="EMBL" id="JAULSU010000005">
    <property type="protein sequence ID" value="KAK0616645.1"/>
    <property type="molecule type" value="Genomic_DNA"/>
</dbReference>
<dbReference type="PANTHER" id="PTHR10837:SF8">
    <property type="entry name" value="PROTEIN-ARGININE DEIMINASE"/>
    <property type="match status" value="1"/>
</dbReference>
<dbReference type="Gene3D" id="3.75.10.10">
    <property type="entry name" value="L-arginine/glycine Amidinotransferase, Chain A"/>
    <property type="match status" value="1"/>
</dbReference>
<dbReference type="AlphaFoldDB" id="A0AA39WJN9"/>
<evidence type="ECO:0000256" key="1">
    <source>
        <dbReference type="SAM" id="MobiDB-lite"/>
    </source>
</evidence>
<organism evidence="4 5">
    <name type="scientific">Immersiella caudata</name>
    <dbReference type="NCBI Taxonomy" id="314043"/>
    <lineage>
        <taxon>Eukaryota</taxon>
        <taxon>Fungi</taxon>
        <taxon>Dikarya</taxon>
        <taxon>Ascomycota</taxon>
        <taxon>Pezizomycotina</taxon>
        <taxon>Sordariomycetes</taxon>
        <taxon>Sordariomycetidae</taxon>
        <taxon>Sordariales</taxon>
        <taxon>Lasiosphaeriaceae</taxon>
        <taxon>Immersiella</taxon>
    </lineage>
</organism>
<protein>
    <submittedName>
        <fullName evidence="4">Peptidylarginine deiminase</fullName>
    </submittedName>
</protein>
<name>A0AA39WJN9_9PEZI</name>
<evidence type="ECO:0000256" key="2">
    <source>
        <dbReference type="SAM" id="SignalP"/>
    </source>
</evidence>
<dbReference type="GO" id="GO:0005737">
    <property type="term" value="C:cytoplasm"/>
    <property type="evidence" value="ECO:0007669"/>
    <property type="project" value="InterPro"/>
</dbReference>
<proteinExistence type="predicted"/>
<dbReference type="GO" id="GO:0004668">
    <property type="term" value="F:protein-arginine deiminase activity"/>
    <property type="evidence" value="ECO:0007669"/>
    <property type="project" value="InterPro"/>
</dbReference>
<comment type="caution">
    <text evidence="4">The sequence shown here is derived from an EMBL/GenBank/DDBJ whole genome shotgun (WGS) entry which is preliminary data.</text>
</comment>
<sequence>MRTSLNRLLYLLPAVFSLASSLENCSSAALCPRILADSNRDGLVNELDSNDRRTWTLDRGATFLPNVGDGASRCPVLDLVGDPLSNAELSRCHDASGDRLLSPRFAAPLSTSPIPDISPDAIGRIYADTERVRIFWKHGGVGVNATDHFSGVSDEWALVDQQLSFNASSLRNGIALALDGRELVTDPDIWDGQVKVFFEIKSRNETAQDSVVLKQAPVLLHHHLQRPEVVLSTAPGDPATSNIYNPASPWQAHFIQQLQDTLGADTNFTLFHQDVDIWAQDFFEPAYASMPGPNGTIIALRILLRSAQSTRAAGRQVFTQIRGPGIGALQPPPGSGFGHEEINSGGNIETIPPYVSRSEKSWPNGRIIMGKHFGIPPADAMVRFLQSQGNGGQSPLFLEAGWLAIGHVDEFVQFLPSSSSLTNFTIAVADTRSALGLLINIQAAGHGDIPAVSYDGDITPDARTLFLDTELVRNTTISGLLLDESLLAANEYAQQHIDDNLALLLEEIPLREEDILRVPVLFKEVTLTLPATPDGLPPVLDRGGRKVVSVFPNAVNGLVLGKRYIAPKQWGPVVDGVDVLAEAVEGVYTSVDMSVEFIDDYMSHHVRGGEVHCGTNTFREMGRWW</sequence>
<evidence type="ECO:0000313" key="4">
    <source>
        <dbReference type="EMBL" id="KAK0616645.1"/>
    </source>
</evidence>
<feature type="region of interest" description="Disordered" evidence="1">
    <location>
        <begin position="331"/>
        <end position="350"/>
    </location>
</feature>